<dbReference type="PANTHER" id="PTHR21610">
    <property type="entry name" value="VON WILLEBRAND FACTOR A DOMAIN-CONTAINING PROTEIN 8"/>
    <property type="match status" value="1"/>
</dbReference>
<dbReference type="Pfam" id="PF07728">
    <property type="entry name" value="AAA_5"/>
    <property type="match status" value="3"/>
</dbReference>
<dbReference type="FunFam" id="3.40.50.300:FF:000663">
    <property type="entry name" value="von Willebrand factor A domain containing 8"/>
    <property type="match status" value="1"/>
</dbReference>
<keyword evidence="2" id="KW-0547">Nucleotide-binding</keyword>
<dbReference type="Gene3D" id="3.40.50.410">
    <property type="entry name" value="von Willebrand factor, type A domain"/>
    <property type="match status" value="1"/>
</dbReference>
<comment type="subcellular location">
    <subcellularLocation>
        <location evidence="1">Mitochondrion</location>
    </subcellularLocation>
</comment>
<dbReference type="PANTHER" id="PTHR21610:SF9">
    <property type="entry name" value="VON WILLEBRAND FACTOR A DOMAIN-CONTAINING PROTEIN 8"/>
    <property type="match status" value="1"/>
</dbReference>
<sequence>IRLGDVSINTKKAKHEELVPVKFLDSTQKQSVLQHLRWMMQKDALGQDIFLIGPPGAYRRRIAFQYLELTRREVEYVALTRDTTETDLKQRREIQQGASLCIDQAAVKAATEGRILVLEGVEKAERNVLPVLNNLLENREMQLDDGRFLVSPSRYDKLLASYSKETLDSWKLVRVSEDFRVFALGVPVPPFRGNPLDPPFRSRFQVRKLENSAYKEQLESLIARARNVPEKRLSSILSFVHSLLASKTPALILPDFPVDSLETIADIMQRFPSVSFQSLLARIYPEEILTKEGKKAVQDALAMFNLAEDGQSKSMIEEAAVSSSDLFQRAIVSVAGNKHTVEVNRGSLPPNTGAASAFITTPYHESLLAEMLMSHSAYDICLIGSKGCGKTALVKQFASLLGYEQEVVLLYQDMGSRDLVQQRTTLADGNTTWIEAPLVTAALEGKMAVLDGIHRLHPSTISQLQRLTQDRELQLFDGKRLLRHDRYDAIKSSCGFSDGDMKTRQLYRIHPSFRIVALAEPPSSNQKVKQEKWLTPEILPMFLFHSVRSLSLAEERTVIESMVGKLGTNMEMVLKIAHQLRVSDDATLQSIAGSLSTRQLLRIAHRLAKYPDLPVVDTIYKACLAQFLPPLAKQALERELQNAGLDVKTMPVPKALVRCEVKDGMVVIGDTKMDVYKAGDSQVKVPDTLFYDNQQHAVVLEAMLQDFLLGEHLLLVGNQGVGKNKIVDRFLFLLNWPREYVQLHRDTSVQSLTLQPTVKGGVIVYEDSPLVKAVQNGHILVVDEADKAPTHVTCILKALVESGEMLLADGRRIVHYADRAKAKPNSVVMHPNFRMIVLANRPGFPFLGNDFFGSLGDIFSCHAVDNPSKESEMALLKQYGPSVPTAMLEKLVAVFGDLRHLSDEGLIAYPFSTREVVNVVKHLESFPDDGIASVLRNVFDFDSYNKEIRKTLLSVLHKHGIPVDADPEDVHLSKVFKLPSSTWVSKWSFDRADALGLEDSCSVDILDLHVERPTTLAKQSADLEKTEARSMFFSELQHYWSLPYGASTTTLDLAVSKSEDGSAMNDTIHIAAKFPLGLYSFSPRHLKSSYLLLQQSFPSGYTSETFRLAALGGSLQGCLVLHESLTNMLLLLDPETGDASRINLGSLTRNVAERFVRSVYNSNLPSEVCLDLVQSNNLLAAYQPGRGHVSILDLENRSCLNWKLPVSVNNVLMLDPSRCIITAGDTNRRYLLSWDQEKPRGSHVFSQITETSLDGGLQAYEVRHPYRAAQTDLPLETLRSIVGPDGKATSAARLLLTQQDFATLALKSPGSEHNWEVHSYPRSSLPWGEQTVGSAHEVPRSALLQNSTLVVTSKGQHLVPKEAWPENGAFGVPSAFLEAVDLNDQTIRYVPVPLSQAAAYRFQDNNTSDIVMDVGSNDTLVTADRSGCVQVWELSAAKLKSSLAEWHQMIGANQTPLELKIEKRGKQATGPKHGKEDPENMPHVGGNTWAGGTGGTDTAGLGGAGGPYRLDKGHRVHQLSDMDKQSVPPEVLQAAREMAQKALKSRLKEIDMSEHDAALYEQFSGSVQRQVQLLRVILDSLQATSKERQWLKHQSSGDLDDSKLIESITGEKTIYRKRGEQEPEIGSPQVKPKRLRLVVDVSGSMYRFNGYDSRLEREMEAVLMVMEALQGFQNKFVYDILGHSGEESRLDLVKADKPPTNDKERFKVLQEMHAHSQFCMSGDNTLSGTKEAIESVVGDECEQHFVIVLSDANLERYAIPAKSFAQVLTSNPEVDAFVVFIGSLGDQAARLQKRLPAGRAFVCLDTSELPQILQQIFTSSLLRSSS</sequence>
<dbReference type="Gene3D" id="3.40.50.300">
    <property type="entry name" value="P-loop containing nucleotide triphosphate hydrolases"/>
    <property type="match status" value="3"/>
</dbReference>
<dbReference type="InterPro" id="IPR002035">
    <property type="entry name" value="VWF_A"/>
</dbReference>
<dbReference type="InterPro" id="IPR011704">
    <property type="entry name" value="ATPase_dyneun-rel_AAA"/>
</dbReference>
<dbReference type="SUPFAM" id="SSF53300">
    <property type="entry name" value="vWA-like"/>
    <property type="match status" value="1"/>
</dbReference>
<reference evidence="9" key="1">
    <citation type="journal article" date="2018" name="PLoS Negl. Trop. Dis.">
        <title>Sialome diversity of ticks revealed by RNAseq of single tick salivary glands.</title>
        <authorList>
            <person name="Perner J."/>
            <person name="Kropackova S."/>
            <person name="Kopacek P."/>
            <person name="Ribeiro J.M."/>
        </authorList>
    </citation>
    <scope>NUCLEOTIDE SEQUENCE</scope>
    <source>
        <strain evidence="9">Siblings of single egg batch collected in Ceske Budejovice</strain>
        <tissue evidence="9">Salivary glands</tissue>
    </source>
</reference>
<comment type="function">
    <text evidence="6">Exhibits ATPase activity in vitro.</text>
</comment>
<dbReference type="GO" id="GO:0016887">
    <property type="term" value="F:ATP hydrolysis activity"/>
    <property type="evidence" value="ECO:0007669"/>
    <property type="project" value="InterPro"/>
</dbReference>
<dbReference type="InterPro" id="IPR039891">
    <property type="entry name" value="VWA8"/>
</dbReference>
<evidence type="ECO:0000256" key="6">
    <source>
        <dbReference type="ARBA" id="ARBA00055988"/>
    </source>
</evidence>
<keyword evidence="5" id="KW-0496">Mitochondrion</keyword>
<dbReference type="PROSITE" id="PS50234">
    <property type="entry name" value="VWFA"/>
    <property type="match status" value="1"/>
</dbReference>
<dbReference type="SUPFAM" id="SSF52540">
    <property type="entry name" value="P-loop containing nucleoside triphosphate hydrolases"/>
    <property type="match status" value="3"/>
</dbReference>
<feature type="non-terminal residue" evidence="9">
    <location>
        <position position="1"/>
    </location>
</feature>
<evidence type="ECO:0000313" key="9">
    <source>
        <dbReference type="EMBL" id="JAR88978.1"/>
    </source>
</evidence>
<name>A0A147BDZ1_IXORI</name>
<dbReference type="GO" id="GO:0005739">
    <property type="term" value="C:mitochondrion"/>
    <property type="evidence" value="ECO:0007669"/>
    <property type="project" value="UniProtKB-SubCell"/>
</dbReference>
<evidence type="ECO:0000256" key="5">
    <source>
        <dbReference type="ARBA" id="ARBA00023128"/>
    </source>
</evidence>
<evidence type="ECO:0000256" key="3">
    <source>
        <dbReference type="ARBA" id="ARBA00022840"/>
    </source>
</evidence>
<dbReference type="FunFam" id="3.40.50.300:FF:000587">
    <property type="entry name" value="von Willebrand factor A domain containing 8"/>
    <property type="match status" value="1"/>
</dbReference>
<accession>A0A147BDZ1</accession>
<dbReference type="InterPro" id="IPR036465">
    <property type="entry name" value="vWFA_dom_sf"/>
</dbReference>
<proteinExistence type="predicted"/>
<evidence type="ECO:0000256" key="1">
    <source>
        <dbReference type="ARBA" id="ARBA00004173"/>
    </source>
</evidence>
<dbReference type="SMART" id="SM00327">
    <property type="entry name" value="VWA"/>
    <property type="match status" value="1"/>
</dbReference>
<evidence type="ECO:0000256" key="4">
    <source>
        <dbReference type="ARBA" id="ARBA00022946"/>
    </source>
</evidence>
<keyword evidence="3" id="KW-0067">ATP-binding</keyword>
<keyword evidence="4" id="KW-0809">Transit peptide</keyword>
<dbReference type="EMBL" id="GEGO01006426">
    <property type="protein sequence ID" value="JAR88978.1"/>
    <property type="molecule type" value="Transcribed_RNA"/>
</dbReference>
<dbReference type="GO" id="GO:0005524">
    <property type="term" value="F:ATP binding"/>
    <property type="evidence" value="ECO:0007669"/>
    <property type="project" value="UniProtKB-KW"/>
</dbReference>
<dbReference type="GO" id="GO:0032991">
    <property type="term" value="C:protein-containing complex"/>
    <property type="evidence" value="ECO:0007669"/>
    <property type="project" value="UniProtKB-ARBA"/>
</dbReference>
<evidence type="ECO:0000259" key="8">
    <source>
        <dbReference type="PROSITE" id="PS50234"/>
    </source>
</evidence>
<organism evidence="9">
    <name type="scientific">Ixodes ricinus</name>
    <name type="common">Common tick</name>
    <name type="synonym">Acarus ricinus</name>
    <dbReference type="NCBI Taxonomy" id="34613"/>
    <lineage>
        <taxon>Eukaryota</taxon>
        <taxon>Metazoa</taxon>
        <taxon>Ecdysozoa</taxon>
        <taxon>Arthropoda</taxon>
        <taxon>Chelicerata</taxon>
        <taxon>Arachnida</taxon>
        <taxon>Acari</taxon>
        <taxon>Parasitiformes</taxon>
        <taxon>Ixodida</taxon>
        <taxon>Ixodoidea</taxon>
        <taxon>Ixodidae</taxon>
        <taxon>Ixodinae</taxon>
        <taxon>Ixodes</taxon>
    </lineage>
</organism>
<dbReference type="InterPro" id="IPR027417">
    <property type="entry name" value="P-loop_NTPase"/>
</dbReference>
<feature type="domain" description="VWFA" evidence="8">
    <location>
        <begin position="1634"/>
        <end position="1816"/>
    </location>
</feature>
<evidence type="ECO:0000256" key="7">
    <source>
        <dbReference type="ARBA" id="ARBA00070377"/>
    </source>
</evidence>
<protein>
    <recommendedName>
        <fullName evidence="7">von Willebrand factor A domain-containing protein 8</fullName>
    </recommendedName>
</protein>
<evidence type="ECO:0000256" key="2">
    <source>
        <dbReference type="ARBA" id="ARBA00022741"/>
    </source>
</evidence>